<keyword evidence="4" id="KW-0119">Carbohydrate metabolism</keyword>
<gene>
    <name evidence="9" type="ORF">TRIP_D210004</name>
</gene>
<dbReference type="Gene3D" id="3.20.20.80">
    <property type="entry name" value="Glycosidases"/>
    <property type="match status" value="1"/>
</dbReference>
<dbReference type="GO" id="GO:0009986">
    <property type="term" value="C:cell surface"/>
    <property type="evidence" value="ECO:0007669"/>
    <property type="project" value="TreeGrafter"/>
</dbReference>
<evidence type="ECO:0000256" key="4">
    <source>
        <dbReference type="ARBA" id="ARBA00023277"/>
    </source>
</evidence>
<feature type="domain" description="Glycoside hydrolase family 5" evidence="8">
    <location>
        <begin position="89"/>
        <end position="338"/>
    </location>
</feature>
<evidence type="ECO:0000256" key="5">
    <source>
        <dbReference type="ARBA" id="ARBA00023295"/>
    </source>
</evidence>
<dbReference type="InterPro" id="IPR050386">
    <property type="entry name" value="Glycosyl_hydrolase_5"/>
</dbReference>
<dbReference type="SUPFAM" id="SSF51445">
    <property type="entry name" value="(Trans)glycosidases"/>
    <property type="match status" value="1"/>
</dbReference>
<dbReference type="EMBL" id="UPXZ01000014">
    <property type="protein sequence ID" value="VBB43691.1"/>
    <property type="molecule type" value="Genomic_DNA"/>
</dbReference>
<evidence type="ECO:0000256" key="6">
    <source>
        <dbReference type="ARBA" id="ARBA00023326"/>
    </source>
</evidence>
<dbReference type="GO" id="GO:0030245">
    <property type="term" value="P:cellulose catabolic process"/>
    <property type="evidence" value="ECO:0007669"/>
    <property type="project" value="UniProtKB-KW"/>
</dbReference>
<evidence type="ECO:0000313" key="9">
    <source>
        <dbReference type="EMBL" id="VBB43691.1"/>
    </source>
</evidence>
<proteinExistence type="inferred from homology"/>
<comment type="similarity">
    <text evidence="1 7">Belongs to the glycosyl hydrolase 5 (cellulase A) family.</text>
</comment>
<keyword evidence="5 7" id="KW-0326">Glycosidase</keyword>
<dbReference type="AlphaFoldDB" id="A0A653A6M9"/>
<keyword evidence="2 7" id="KW-0378">Hydrolase</keyword>
<dbReference type="PROSITE" id="PS51257">
    <property type="entry name" value="PROKAR_LIPOPROTEIN"/>
    <property type="match status" value="1"/>
</dbReference>
<keyword evidence="3" id="KW-0136">Cellulose degradation</keyword>
<reference evidence="9" key="1">
    <citation type="submission" date="2018-07" db="EMBL/GenBank/DDBJ databases">
        <authorList>
            <consortium name="Genoscope - CEA"/>
            <person name="William W."/>
        </authorList>
    </citation>
    <scope>NUCLEOTIDE SEQUENCE</scope>
    <source>
        <strain evidence="9">IK1</strain>
    </source>
</reference>
<accession>A0A653A6M9</accession>
<protein>
    <recommendedName>
        <fullName evidence="8">Glycoside hydrolase family 5 domain-containing protein</fullName>
    </recommendedName>
</protein>
<dbReference type="GO" id="GO:0005576">
    <property type="term" value="C:extracellular region"/>
    <property type="evidence" value="ECO:0007669"/>
    <property type="project" value="TreeGrafter"/>
</dbReference>
<evidence type="ECO:0000259" key="8">
    <source>
        <dbReference type="Pfam" id="PF00150"/>
    </source>
</evidence>
<dbReference type="PANTHER" id="PTHR31297">
    <property type="entry name" value="GLUCAN ENDO-1,6-BETA-GLUCOSIDASE B"/>
    <property type="match status" value="1"/>
</dbReference>
<evidence type="ECO:0000256" key="1">
    <source>
        <dbReference type="ARBA" id="ARBA00005641"/>
    </source>
</evidence>
<dbReference type="InterPro" id="IPR001547">
    <property type="entry name" value="Glyco_hydro_5"/>
</dbReference>
<keyword evidence="6" id="KW-0624">Polysaccharide degradation</keyword>
<organism evidence="9">
    <name type="scientific">uncultured Paludibacter sp</name>
    <dbReference type="NCBI Taxonomy" id="497635"/>
    <lineage>
        <taxon>Bacteria</taxon>
        <taxon>Pseudomonadati</taxon>
        <taxon>Bacteroidota</taxon>
        <taxon>Bacteroidia</taxon>
        <taxon>Bacteroidales</taxon>
        <taxon>Paludibacteraceae</taxon>
        <taxon>Paludibacter</taxon>
        <taxon>environmental samples</taxon>
    </lineage>
</organism>
<dbReference type="PANTHER" id="PTHR31297:SF41">
    <property type="entry name" value="ENDOGLUCANASE, PUTATIVE (AFU_ORTHOLOGUE AFUA_5G01830)-RELATED"/>
    <property type="match status" value="1"/>
</dbReference>
<dbReference type="GO" id="GO:0008422">
    <property type="term" value="F:beta-glucosidase activity"/>
    <property type="evidence" value="ECO:0007669"/>
    <property type="project" value="TreeGrafter"/>
</dbReference>
<evidence type="ECO:0000256" key="2">
    <source>
        <dbReference type="ARBA" id="ARBA00022801"/>
    </source>
</evidence>
<dbReference type="Pfam" id="PF00150">
    <property type="entry name" value="Cellulase"/>
    <property type="match status" value="1"/>
</dbReference>
<evidence type="ECO:0000256" key="7">
    <source>
        <dbReference type="RuleBase" id="RU361153"/>
    </source>
</evidence>
<sequence>MIMSKLYFWIIVILSILFLSCSNHPKNQFISVRGKEMITPDGKPFVMKGTNLGNWLNPEEYMFQLNDVSSYRLIDEAFKEMVGEDFVNQFWRKFQDNYITQADIHYIRQTGMNSIRLPFHYKLFTNRDYMGQNDSTRGFELIDKVVKWCKEEGLYVVLDMHDAPGGQTGDNIDDSYGYPWIFENENDQNLYVSIWKRIAEHYASEPIIIGYDLMNEPIATFFEKEKDELNKKLQPLYEKATKAIREVDKNHIIIIGGAQWNQNFDIFNNLPFDDNMMLTCHTYGCDTTKESIQRFLDYSTKVNLPIYMGETGENTDTWVKAFRKVMDENNMGWHFWPYKKIKVTSCLVSITEPKNWEVLGDYTKKDRSNFWKIREVRPNQKIVKEALNDLLEKIKFENCTKNNGYIEALGMKP</sequence>
<dbReference type="InterPro" id="IPR017853">
    <property type="entry name" value="GH"/>
</dbReference>
<evidence type="ECO:0000256" key="3">
    <source>
        <dbReference type="ARBA" id="ARBA00023001"/>
    </source>
</evidence>
<name>A0A653A6M9_9BACT</name>